<dbReference type="EMBL" id="CAJOBB010025847">
    <property type="protein sequence ID" value="CAF4411493.1"/>
    <property type="molecule type" value="Genomic_DNA"/>
</dbReference>
<accession>A0A820Q1H4</accession>
<dbReference type="GO" id="GO:0003747">
    <property type="term" value="F:translation release factor activity"/>
    <property type="evidence" value="ECO:0007669"/>
    <property type="project" value="InterPro"/>
</dbReference>
<dbReference type="Gene3D" id="3.30.420.60">
    <property type="entry name" value="eRF1 domain 2"/>
    <property type="match status" value="1"/>
</dbReference>
<protein>
    <recommendedName>
        <fullName evidence="1">eRF1 domain-containing protein</fullName>
    </recommendedName>
</protein>
<proteinExistence type="predicted"/>
<evidence type="ECO:0000313" key="2">
    <source>
        <dbReference type="EMBL" id="CAF4411493.1"/>
    </source>
</evidence>
<gene>
    <name evidence="2" type="ORF">KXQ929_LOCUS51619</name>
</gene>
<dbReference type="InterPro" id="IPR004403">
    <property type="entry name" value="Peptide_chain-rel_eRF1/aRF1"/>
</dbReference>
<feature type="non-terminal residue" evidence="2">
    <location>
        <position position="1"/>
    </location>
</feature>
<dbReference type="PANTHER" id="PTHR10113">
    <property type="entry name" value="PEPTIDE CHAIN RELEASE FACTOR SUBUNIT 1"/>
    <property type="match status" value="1"/>
</dbReference>
<organism evidence="2 3">
    <name type="scientific">Adineta steineri</name>
    <dbReference type="NCBI Taxonomy" id="433720"/>
    <lineage>
        <taxon>Eukaryota</taxon>
        <taxon>Metazoa</taxon>
        <taxon>Spiralia</taxon>
        <taxon>Gnathifera</taxon>
        <taxon>Rotifera</taxon>
        <taxon>Eurotatoria</taxon>
        <taxon>Bdelloidea</taxon>
        <taxon>Adinetida</taxon>
        <taxon>Adinetidae</taxon>
        <taxon>Adineta</taxon>
    </lineage>
</organism>
<dbReference type="SUPFAM" id="SSF53137">
    <property type="entry name" value="Translational machinery components"/>
    <property type="match status" value="1"/>
</dbReference>
<dbReference type="AlphaFoldDB" id="A0A820Q1H4"/>
<dbReference type="InterPro" id="IPR005141">
    <property type="entry name" value="eRF1_2"/>
</dbReference>
<evidence type="ECO:0000313" key="3">
    <source>
        <dbReference type="Proteomes" id="UP000663868"/>
    </source>
</evidence>
<dbReference type="InterPro" id="IPR042226">
    <property type="entry name" value="eFR1_2_sf"/>
</dbReference>
<name>A0A820Q1H4_9BILA</name>
<dbReference type="Proteomes" id="UP000663868">
    <property type="component" value="Unassembled WGS sequence"/>
</dbReference>
<sequence>MDTNKTLFGILHENIRDILMEFTVDLPKKRKYGGASSIRFARIRKEKKLNYVRKVSEMATQCLIRNEKVNLNGIILGIVAEFTTEFNADDVFDPRIQEKLIQRVLISYGGDLG</sequence>
<dbReference type="Pfam" id="PF03464">
    <property type="entry name" value="eRF1_2"/>
    <property type="match status" value="1"/>
</dbReference>
<feature type="domain" description="eRF1" evidence="1">
    <location>
        <begin position="1"/>
        <end position="113"/>
    </location>
</feature>
<evidence type="ECO:0000259" key="1">
    <source>
        <dbReference type="Pfam" id="PF03464"/>
    </source>
</evidence>
<reference evidence="2" key="1">
    <citation type="submission" date="2021-02" db="EMBL/GenBank/DDBJ databases">
        <authorList>
            <person name="Nowell W R."/>
        </authorList>
    </citation>
    <scope>NUCLEOTIDE SEQUENCE</scope>
</reference>
<comment type="caution">
    <text evidence="2">The sequence shown here is derived from an EMBL/GenBank/DDBJ whole genome shotgun (WGS) entry which is preliminary data.</text>
</comment>